<dbReference type="FunFam" id="2.10.50.10:FF:000018">
    <property type="entry name" value="Sushi, von Willebrand factor type A, EGF and pentraxin domain-containing 1"/>
    <property type="match status" value="1"/>
</dbReference>
<feature type="domain" description="EGF-like" evidence="11">
    <location>
        <begin position="1037"/>
        <end position="1072"/>
    </location>
</feature>
<evidence type="ECO:0000256" key="6">
    <source>
        <dbReference type="ARBA" id="ARBA00023180"/>
    </source>
</evidence>
<evidence type="ECO:0000256" key="5">
    <source>
        <dbReference type="ARBA" id="ARBA00023157"/>
    </source>
</evidence>
<feature type="disulfide bond" evidence="8">
    <location>
        <begin position="434"/>
        <end position="477"/>
    </location>
</feature>
<evidence type="ECO:0000259" key="11">
    <source>
        <dbReference type="PROSITE" id="PS50026"/>
    </source>
</evidence>
<feature type="domain" description="Sushi" evidence="13">
    <location>
        <begin position="432"/>
        <end position="500"/>
    </location>
</feature>
<dbReference type="PROSITE" id="PS50092">
    <property type="entry name" value="TSP1"/>
    <property type="match status" value="1"/>
</dbReference>
<keyword evidence="10" id="KW-0732">Signal</keyword>
<keyword evidence="9" id="KW-1133">Transmembrane helix</keyword>
<gene>
    <name evidence="14" type="ORF">CHS0354_003798</name>
</gene>
<sequence>MMMSTLYVFVLLSLVKDAHTGPHVIKDVINIIQLQKTQKQYCDLSKLQTGYQVLNCTHDRSPCDLMCNIESTNTTMDVCCIDGIWDVPNSGTASSLDVHARHKRFLEFILGAAVVYYFLYSRKLDTGEQEQWKPPTFDANKCPPPDIQQVYTTEINKKTRIIAWNKPTAKDAEEKDISDIQIAAGMDSGSEFPEGRHYITYIAKDKHGFQTFCSFNFNVQVIRCDSAIWPIHGYSHCDSTDPIYGTTCSFHCDEGYELNGYSKTECMKDGKWTGANSQSCSKINCPKPADPENGMYSCLATGDVFVYQSICWAECDAGYELEKLTFAQCSANKTWYTNNKPRCTDREPPKITCGVAYQHFYANVDSFKTNASWPLPKADDNVDGTNVTMIQDSGPSIGSDLPIGFTLVQYSANDTKGNKSPICNIVLYVEEIICSHPSLQITDENIKFSCRSFNLGENCTLSCRLNFPLRGDKEITCSADSGATKGKWSWSSAMEPYCYKVACPTLNAPSNGALACDTINLRPFCTMFCAKGYDLQYKFDGRFFCQDSGSWSPIGAVPDCTASIRPDTINLPSELYYYSGGCNSSSTTTQIKINFLQIVGEIPTDNICNGCTIENVEVRCGVQTGRKRRSVSERMLGVSDRNITDYSAYRRHRRQVNNTNETVVYFDIVVPWTQGNMTLYEAYAYHDNITFTFRDILKELVDAGQFDISGYSGPVFKYEAYGTLQCENGILDTDVCKTCSVGTYYNETTKSCKECPFNTYQDEERIAPCKQCPSGQVTVDKGRKHVNECIELCPAGTFSTTAVIPCTPCPIGNYQTSIGQTACITCPEGTTTNTSGSTSKAACSYYNLYIDSMISNLEVSSLNSSSDNLTLGLWFQISGKNTGGPDFAIFSYHADYGRYFSVSIQETISVQFGQVVYNISETVTQGEWIMLIMTLDSSRRTLTIRLKGHIALQQPFPPEANYTVLISGSSLRMDVGSNTTIRFTGLFMASDVLDDDLLTSLSMSCTYKTPTSFLTMSDIMGMKKAAIQVETSSLCDAVDECAAKPCGNSRCVNSASGFECQCLNGYTGPTCEMPPDVCQSNECKNGATCINNGTKYNCQCPVGYLGNLCEQDPVNGNWSVWSPWSICSASCGGGSRSRLRQCNNPAPGQYGLNCTAQGSETENCNTEQCPKCPELPLGNGTKVNVTIQDGTEILKISCQEGLDFAPGFEPNQEYKCGLATNYQWTHASTANPLGRVPSCAAVSGPQKLETTTTIPYDSLPCSYLTVSKSTIENKLASLQCVNNRTCDISVSTTCSSNGTVTAMVTLSASLNGKENLELHDFYNSQTVSDNLHDLVMTVIELEASTQKLVNQTVYDLTVEDGNQTYNVNTKSIDVVAVVTCPVGYVGANGVCVECPVGTYYKTSTLQCQYCDIGTYQDKTAQITCVTCSTGYSTAGVGSTKTQDCTVKISTQESSLTSSVIDGSYPTYSTTPFAGSGASQPISTGEVKDLPLIIGCSVAVVILLASGVAGIGIYKWKYRTSTRQSMNGSRLSFNQIRPDTPLNSGSSTKLCSDAINNGHFLPNGKLPPIKSTAPATHVFAVRPPLRQ</sequence>
<feature type="domain" description="HYR" evidence="12">
    <location>
        <begin position="344"/>
        <end position="431"/>
    </location>
</feature>
<dbReference type="InterPro" id="IPR035976">
    <property type="entry name" value="Sushi/SCR/CCP_sf"/>
</dbReference>
<reference evidence="14" key="3">
    <citation type="submission" date="2023-05" db="EMBL/GenBank/DDBJ databases">
        <authorList>
            <person name="Smith C.H."/>
        </authorList>
    </citation>
    <scope>NUCLEOTIDE SEQUENCE</scope>
    <source>
        <strain evidence="14">CHS0354</strain>
        <tissue evidence="14">Mantle</tissue>
    </source>
</reference>
<dbReference type="InterPro" id="IPR013320">
    <property type="entry name" value="ConA-like_dom_sf"/>
</dbReference>
<keyword evidence="2" id="KW-0964">Secreted</keyword>
<feature type="disulfide bond" evidence="7">
    <location>
        <begin position="1041"/>
        <end position="1051"/>
    </location>
</feature>
<dbReference type="SMART" id="SM00179">
    <property type="entry name" value="EGF_CA"/>
    <property type="match status" value="2"/>
</dbReference>
<keyword evidence="5 7" id="KW-1015">Disulfide bond</keyword>
<dbReference type="GO" id="GO:0005576">
    <property type="term" value="C:extracellular region"/>
    <property type="evidence" value="ECO:0007669"/>
    <property type="project" value="UniProtKB-SubCell"/>
</dbReference>
<dbReference type="PROSITE" id="PS50923">
    <property type="entry name" value="SUSHI"/>
    <property type="match status" value="4"/>
</dbReference>
<dbReference type="InterPro" id="IPR001881">
    <property type="entry name" value="EGF-like_Ca-bd_dom"/>
</dbReference>
<dbReference type="SMART" id="SM01411">
    <property type="entry name" value="Ephrin_rec_like"/>
    <property type="match status" value="3"/>
</dbReference>
<evidence type="ECO:0008006" key="16">
    <source>
        <dbReference type="Google" id="ProtNLM"/>
    </source>
</evidence>
<dbReference type="EMBL" id="JAEAOA010000298">
    <property type="protein sequence ID" value="KAK3602546.1"/>
    <property type="molecule type" value="Genomic_DNA"/>
</dbReference>
<feature type="domain" description="Sushi" evidence="13">
    <location>
        <begin position="283"/>
        <end position="345"/>
    </location>
</feature>
<dbReference type="InterPro" id="IPR000152">
    <property type="entry name" value="EGF-type_Asp/Asn_hydroxyl_site"/>
</dbReference>
<dbReference type="Pfam" id="PF07699">
    <property type="entry name" value="Ephrin_rec_like"/>
    <property type="match status" value="3"/>
</dbReference>
<feature type="transmembrane region" description="Helical" evidence="9">
    <location>
        <begin position="1489"/>
        <end position="1513"/>
    </location>
</feature>
<keyword evidence="9" id="KW-0472">Membrane</keyword>
<dbReference type="InterPro" id="IPR003410">
    <property type="entry name" value="HYR_dom"/>
</dbReference>
<dbReference type="SUPFAM" id="SSF57184">
    <property type="entry name" value="Growth factor receptor domain"/>
    <property type="match status" value="2"/>
</dbReference>
<dbReference type="SMART" id="SM00181">
    <property type="entry name" value="EGF"/>
    <property type="match status" value="2"/>
</dbReference>
<comment type="caution">
    <text evidence="14">The sequence shown here is derived from an EMBL/GenBank/DDBJ whole genome shotgun (WGS) entry which is preliminary data.</text>
</comment>
<dbReference type="InterPro" id="IPR000884">
    <property type="entry name" value="TSP1_rpt"/>
</dbReference>
<feature type="domain" description="HYR" evidence="12">
    <location>
        <begin position="130"/>
        <end position="221"/>
    </location>
</feature>
<feature type="chain" id="PRO_5042148240" description="Sushi, von Willebrand factor type A, EGF and pentraxin domain-containing protein 1" evidence="10">
    <location>
        <begin position="21"/>
        <end position="1586"/>
    </location>
</feature>
<protein>
    <recommendedName>
        <fullName evidence="16">Sushi, von Willebrand factor type A, EGF and pentraxin domain-containing protein 1</fullName>
    </recommendedName>
</protein>
<evidence type="ECO:0000313" key="15">
    <source>
        <dbReference type="Proteomes" id="UP001195483"/>
    </source>
</evidence>
<dbReference type="Gene3D" id="2.10.25.10">
    <property type="entry name" value="Laminin"/>
    <property type="match status" value="2"/>
</dbReference>
<keyword evidence="6" id="KW-0325">Glycoprotein</keyword>
<dbReference type="PROSITE" id="PS50026">
    <property type="entry name" value="EGF_3"/>
    <property type="match status" value="2"/>
</dbReference>
<dbReference type="GO" id="GO:0005509">
    <property type="term" value="F:calcium ion binding"/>
    <property type="evidence" value="ECO:0007669"/>
    <property type="project" value="InterPro"/>
</dbReference>
<keyword evidence="9" id="KW-0812">Transmembrane</keyword>
<dbReference type="CDD" id="cd00033">
    <property type="entry name" value="CCP"/>
    <property type="match status" value="3"/>
</dbReference>
<dbReference type="FunFam" id="2.10.25.10:FF:000045">
    <property type="entry name" value="Slit guidance ligand 2"/>
    <property type="match status" value="1"/>
</dbReference>
<dbReference type="InterPro" id="IPR009030">
    <property type="entry name" value="Growth_fac_rcpt_cys_sf"/>
</dbReference>
<dbReference type="SMART" id="SM00209">
    <property type="entry name" value="TSP1"/>
    <property type="match status" value="1"/>
</dbReference>
<evidence type="ECO:0000256" key="8">
    <source>
        <dbReference type="PROSITE-ProRule" id="PRU00302"/>
    </source>
</evidence>
<dbReference type="Pfam" id="PF00008">
    <property type="entry name" value="EGF"/>
    <property type="match status" value="1"/>
</dbReference>
<feature type="domain" description="Sushi" evidence="13">
    <location>
        <begin position="222"/>
        <end position="282"/>
    </location>
</feature>
<feature type="signal peptide" evidence="10">
    <location>
        <begin position="1"/>
        <end position="20"/>
    </location>
</feature>
<dbReference type="PROSITE" id="PS50825">
    <property type="entry name" value="HYR"/>
    <property type="match status" value="2"/>
</dbReference>
<feature type="domain" description="Sushi" evidence="13">
    <location>
        <begin position="501"/>
        <end position="562"/>
    </location>
</feature>
<dbReference type="SUPFAM" id="SSF49899">
    <property type="entry name" value="Concanavalin A-like lectins/glucanases"/>
    <property type="match status" value="1"/>
</dbReference>
<feature type="domain" description="EGF-like" evidence="11">
    <location>
        <begin position="1074"/>
        <end position="1110"/>
    </location>
</feature>
<keyword evidence="8" id="KW-0768">Sushi</keyword>
<dbReference type="Gene3D" id="2.10.70.10">
    <property type="entry name" value="Complement Module, domain 1"/>
    <property type="match status" value="4"/>
</dbReference>
<reference evidence="14" key="2">
    <citation type="journal article" date="2021" name="Genome Biol. Evol.">
        <title>Developing a high-quality reference genome for a parasitic bivalve with doubly uniparental inheritance (Bivalvia: Unionida).</title>
        <authorList>
            <person name="Smith C.H."/>
        </authorList>
    </citation>
    <scope>NUCLEOTIDE SEQUENCE</scope>
    <source>
        <strain evidence="14">CHS0354</strain>
        <tissue evidence="14">Mantle</tissue>
    </source>
</reference>
<dbReference type="InterPro" id="IPR011641">
    <property type="entry name" value="Tyr-kin_ephrin_A/B_rcpt-like"/>
</dbReference>
<evidence type="ECO:0000256" key="10">
    <source>
        <dbReference type="SAM" id="SignalP"/>
    </source>
</evidence>
<dbReference type="InterPro" id="IPR000436">
    <property type="entry name" value="Sushi_SCR_CCP_dom"/>
</dbReference>
<accession>A0AAE0T2Q8</accession>
<keyword evidence="4" id="KW-0677">Repeat</keyword>
<name>A0AAE0T2Q8_9BIVA</name>
<evidence type="ECO:0000313" key="14">
    <source>
        <dbReference type="EMBL" id="KAK3602546.1"/>
    </source>
</evidence>
<dbReference type="PANTHER" id="PTHR46967">
    <property type="entry name" value="INSULIN-LIKE GROWTH FACTOR BINDING PROTEIN,N-TERMINAL"/>
    <property type="match status" value="1"/>
</dbReference>
<dbReference type="SUPFAM" id="SSF57196">
    <property type="entry name" value="EGF/Laminin"/>
    <property type="match status" value="2"/>
</dbReference>
<evidence type="ECO:0000256" key="1">
    <source>
        <dbReference type="ARBA" id="ARBA00004613"/>
    </source>
</evidence>
<dbReference type="InterPro" id="IPR036383">
    <property type="entry name" value="TSP1_rpt_sf"/>
</dbReference>
<dbReference type="Proteomes" id="UP001195483">
    <property type="component" value="Unassembled WGS sequence"/>
</dbReference>
<dbReference type="Gene3D" id="2.60.120.200">
    <property type="match status" value="1"/>
</dbReference>
<proteinExistence type="predicted"/>
<dbReference type="PROSITE" id="PS00010">
    <property type="entry name" value="ASX_HYDROXYL"/>
    <property type="match status" value="2"/>
</dbReference>
<dbReference type="PROSITE" id="PS01186">
    <property type="entry name" value="EGF_2"/>
    <property type="match status" value="2"/>
</dbReference>
<reference evidence="14" key="1">
    <citation type="journal article" date="2021" name="Genome Biol. Evol.">
        <title>A High-Quality Reference Genome for a Parasitic Bivalve with Doubly Uniparental Inheritance (Bivalvia: Unionida).</title>
        <authorList>
            <person name="Smith C.H."/>
        </authorList>
    </citation>
    <scope>NUCLEOTIDE SEQUENCE</scope>
    <source>
        <strain evidence="14">CHS0354</strain>
    </source>
</reference>
<dbReference type="SUPFAM" id="SSF82895">
    <property type="entry name" value="TSP-1 type 1 repeat"/>
    <property type="match status" value="1"/>
</dbReference>
<evidence type="ECO:0000259" key="13">
    <source>
        <dbReference type="PROSITE" id="PS50923"/>
    </source>
</evidence>
<dbReference type="PANTHER" id="PTHR46967:SF2">
    <property type="entry name" value="SUSHI, VON WILLEBRAND FACTOR TYPE A, EGF AND PENTRAXIN DOMAIN-CONTAINING PROTEIN 1-LIKE"/>
    <property type="match status" value="1"/>
</dbReference>
<evidence type="ECO:0000256" key="7">
    <source>
        <dbReference type="PROSITE-ProRule" id="PRU00076"/>
    </source>
</evidence>
<dbReference type="InterPro" id="IPR000742">
    <property type="entry name" value="EGF"/>
</dbReference>
<dbReference type="CDD" id="cd00054">
    <property type="entry name" value="EGF_CA"/>
    <property type="match status" value="2"/>
</dbReference>
<feature type="disulfide bond" evidence="7">
    <location>
        <begin position="1062"/>
        <end position="1071"/>
    </location>
</feature>
<dbReference type="Gene3D" id="2.20.100.10">
    <property type="entry name" value="Thrombospondin type-1 (TSP1) repeat"/>
    <property type="match status" value="1"/>
</dbReference>
<dbReference type="PROSITE" id="PS00022">
    <property type="entry name" value="EGF_1"/>
    <property type="match status" value="2"/>
</dbReference>
<evidence type="ECO:0000256" key="2">
    <source>
        <dbReference type="ARBA" id="ARBA00022525"/>
    </source>
</evidence>
<dbReference type="Gene3D" id="2.10.50.10">
    <property type="entry name" value="Tumor Necrosis Factor Receptor, subunit A, domain 2"/>
    <property type="match status" value="2"/>
</dbReference>
<evidence type="ECO:0000256" key="3">
    <source>
        <dbReference type="ARBA" id="ARBA00022536"/>
    </source>
</evidence>
<evidence type="ECO:0000256" key="4">
    <source>
        <dbReference type="ARBA" id="ARBA00022737"/>
    </source>
</evidence>
<evidence type="ECO:0000259" key="12">
    <source>
        <dbReference type="PROSITE" id="PS50825"/>
    </source>
</evidence>
<comment type="caution">
    <text evidence="7">Lacks conserved residue(s) required for the propagation of feature annotation.</text>
</comment>
<feature type="disulfide bond" evidence="7">
    <location>
        <begin position="1100"/>
        <end position="1109"/>
    </location>
</feature>
<keyword evidence="15" id="KW-1185">Reference proteome</keyword>
<dbReference type="Pfam" id="PF00090">
    <property type="entry name" value="TSP_1"/>
    <property type="match status" value="1"/>
</dbReference>
<comment type="subcellular location">
    <subcellularLocation>
        <location evidence="1">Secreted</location>
    </subcellularLocation>
</comment>
<dbReference type="Pfam" id="PF02494">
    <property type="entry name" value="HYR"/>
    <property type="match status" value="2"/>
</dbReference>
<dbReference type="Pfam" id="PF00084">
    <property type="entry name" value="Sushi"/>
    <property type="match status" value="3"/>
</dbReference>
<dbReference type="SUPFAM" id="SSF57535">
    <property type="entry name" value="Complement control module/SCR domain"/>
    <property type="match status" value="4"/>
</dbReference>
<organism evidence="14 15">
    <name type="scientific">Potamilus streckersoni</name>
    <dbReference type="NCBI Taxonomy" id="2493646"/>
    <lineage>
        <taxon>Eukaryota</taxon>
        <taxon>Metazoa</taxon>
        <taxon>Spiralia</taxon>
        <taxon>Lophotrochozoa</taxon>
        <taxon>Mollusca</taxon>
        <taxon>Bivalvia</taxon>
        <taxon>Autobranchia</taxon>
        <taxon>Heteroconchia</taxon>
        <taxon>Palaeoheterodonta</taxon>
        <taxon>Unionida</taxon>
        <taxon>Unionoidea</taxon>
        <taxon>Unionidae</taxon>
        <taxon>Ambleminae</taxon>
        <taxon>Lampsilini</taxon>
        <taxon>Potamilus</taxon>
    </lineage>
</organism>
<dbReference type="SMART" id="SM00032">
    <property type="entry name" value="CCP"/>
    <property type="match status" value="4"/>
</dbReference>
<evidence type="ECO:0000256" key="9">
    <source>
        <dbReference type="SAM" id="Phobius"/>
    </source>
</evidence>
<keyword evidence="3 7" id="KW-0245">EGF-like domain</keyword>
<dbReference type="FunFam" id="2.20.100.10:FF:000002">
    <property type="entry name" value="Unc-5 netrin receptor C"/>
    <property type="match status" value="1"/>
</dbReference>
<dbReference type="GO" id="GO:0007399">
    <property type="term" value="P:nervous system development"/>
    <property type="evidence" value="ECO:0007669"/>
    <property type="project" value="UniProtKB-ARBA"/>
</dbReference>